<organism evidence="2 3">
    <name type="scientific">Fodinibacter luteus</name>
    <dbReference type="NCBI Taxonomy" id="552064"/>
    <lineage>
        <taxon>Bacteria</taxon>
        <taxon>Bacillati</taxon>
        <taxon>Actinomycetota</taxon>
        <taxon>Actinomycetes</taxon>
        <taxon>Micrococcales</taxon>
        <taxon>Intrasporangiaceae</taxon>
        <taxon>Fodinibacter (ex Wang et al. 2009)</taxon>
    </lineage>
</organism>
<dbReference type="InterPro" id="IPR002734">
    <property type="entry name" value="RibDG_C"/>
</dbReference>
<dbReference type="InterPro" id="IPR050765">
    <property type="entry name" value="Riboflavin_Biosynth_HTPR"/>
</dbReference>
<feature type="domain" description="Bacterial bifunctional deaminase-reductase C-terminal" evidence="1">
    <location>
        <begin position="4"/>
        <end position="171"/>
    </location>
</feature>
<dbReference type="Gene3D" id="3.40.430.10">
    <property type="entry name" value="Dihydrofolate Reductase, subunit A"/>
    <property type="match status" value="1"/>
</dbReference>
<dbReference type="EMBL" id="BAABGM010000020">
    <property type="protein sequence ID" value="GAA4410525.1"/>
    <property type="molecule type" value="Genomic_DNA"/>
</dbReference>
<evidence type="ECO:0000259" key="1">
    <source>
        <dbReference type="Pfam" id="PF01872"/>
    </source>
</evidence>
<comment type="caution">
    <text evidence="2">The sequence shown here is derived from an EMBL/GenBank/DDBJ whole genome shotgun (WGS) entry which is preliminary data.</text>
</comment>
<dbReference type="RefSeq" id="WP_345207496.1">
    <property type="nucleotide sequence ID" value="NZ_BAABGM010000020.1"/>
</dbReference>
<evidence type="ECO:0000313" key="3">
    <source>
        <dbReference type="Proteomes" id="UP001500945"/>
    </source>
</evidence>
<dbReference type="SUPFAM" id="SSF53597">
    <property type="entry name" value="Dihydrofolate reductase-like"/>
    <property type="match status" value="1"/>
</dbReference>
<dbReference type="InterPro" id="IPR024072">
    <property type="entry name" value="DHFR-like_dom_sf"/>
</dbReference>
<gene>
    <name evidence="2" type="ORF">GCM10023168_30310</name>
</gene>
<dbReference type="Proteomes" id="UP001500945">
    <property type="component" value="Unassembled WGS sequence"/>
</dbReference>
<dbReference type="PANTHER" id="PTHR38011">
    <property type="entry name" value="DIHYDROFOLATE REDUCTASE FAMILY PROTEIN (AFU_ORTHOLOGUE AFUA_8G06820)"/>
    <property type="match status" value="1"/>
</dbReference>
<dbReference type="PANTHER" id="PTHR38011:SF11">
    <property type="entry name" value="2,5-DIAMINO-6-RIBOSYLAMINO-4(3H)-PYRIMIDINONE 5'-PHOSPHATE REDUCTASE"/>
    <property type="match status" value="1"/>
</dbReference>
<protein>
    <submittedName>
        <fullName evidence="2">Dihydrofolate reductase family protein</fullName>
    </submittedName>
</protein>
<sequence length="178" mass="19865">MRDVVLYTLVSLDGVAEEPGDWMFEADEDVFTNLAEVIRTQDDILLGRGTYDYWVDYWPTSDVQPFADFINRTLKHVFSSSTPTSPWAQTRIVDDALVPYVARLKGSNGGDIGIHGSIRLAQSLLADDLIDRLELVIVPTLAGHGRRLFTDAIDLRRLDLTKATQSATGCVFLGYQRS</sequence>
<accession>A0ABP8KMN1</accession>
<keyword evidence="3" id="KW-1185">Reference proteome</keyword>
<name>A0ABP8KMN1_9MICO</name>
<reference evidence="3" key="1">
    <citation type="journal article" date="2019" name="Int. J. Syst. Evol. Microbiol.">
        <title>The Global Catalogue of Microorganisms (GCM) 10K type strain sequencing project: providing services to taxonomists for standard genome sequencing and annotation.</title>
        <authorList>
            <consortium name="The Broad Institute Genomics Platform"/>
            <consortium name="The Broad Institute Genome Sequencing Center for Infectious Disease"/>
            <person name="Wu L."/>
            <person name="Ma J."/>
        </authorList>
    </citation>
    <scope>NUCLEOTIDE SEQUENCE [LARGE SCALE GENOMIC DNA]</scope>
    <source>
        <strain evidence="3">JCM 17809</strain>
    </source>
</reference>
<dbReference type="Pfam" id="PF01872">
    <property type="entry name" value="RibD_C"/>
    <property type="match status" value="1"/>
</dbReference>
<evidence type="ECO:0000313" key="2">
    <source>
        <dbReference type="EMBL" id="GAA4410525.1"/>
    </source>
</evidence>
<proteinExistence type="predicted"/>